<organism evidence="1">
    <name type="scientific">uncultured Rubrobacteraceae bacterium</name>
    <dbReference type="NCBI Taxonomy" id="349277"/>
    <lineage>
        <taxon>Bacteria</taxon>
        <taxon>Bacillati</taxon>
        <taxon>Actinomycetota</taxon>
        <taxon>Rubrobacteria</taxon>
        <taxon>Rubrobacterales</taxon>
        <taxon>Rubrobacteraceae</taxon>
        <taxon>environmental samples</taxon>
    </lineage>
</organism>
<evidence type="ECO:0000313" key="1">
    <source>
        <dbReference type="EMBL" id="CAA9450596.1"/>
    </source>
</evidence>
<proteinExistence type="predicted"/>
<feature type="non-terminal residue" evidence="1">
    <location>
        <position position="42"/>
    </location>
</feature>
<name>A0A6J4QU18_9ACTN</name>
<accession>A0A6J4QU18</accession>
<dbReference type="EMBL" id="CADCVD010000108">
    <property type="protein sequence ID" value="CAA9450596.1"/>
    <property type="molecule type" value="Genomic_DNA"/>
</dbReference>
<dbReference type="AlphaFoldDB" id="A0A6J4QU18"/>
<gene>
    <name evidence="1" type="ORF">AVDCRST_MAG37-2288</name>
</gene>
<feature type="non-terminal residue" evidence="1">
    <location>
        <position position="1"/>
    </location>
</feature>
<sequence>CSARPPVPSAVRYAGFRQEALHLAGSTCKPSVMEGASERRVC</sequence>
<protein>
    <submittedName>
        <fullName evidence="1">Uncharacterized protein</fullName>
    </submittedName>
</protein>
<reference evidence="1" key="1">
    <citation type="submission" date="2020-02" db="EMBL/GenBank/DDBJ databases">
        <authorList>
            <person name="Meier V. D."/>
        </authorList>
    </citation>
    <scope>NUCLEOTIDE SEQUENCE</scope>
    <source>
        <strain evidence="1">AVDCRST_MAG37</strain>
    </source>
</reference>